<keyword evidence="2" id="KW-1185">Reference proteome</keyword>
<proteinExistence type="predicted"/>
<reference evidence="1" key="2">
    <citation type="submission" date="2025-09" db="UniProtKB">
        <authorList>
            <consortium name="EnsemblPlants"/>
        </authorList>
    </citation>
    <scope>IDENTIFICATION</scope>
</reference>
<name>A0ACD5UG29_AVESA</name>
<dbReference type="EnsemblPlants" id="AVESA.00010b.r2.2AG0241250.3">
    <property type="protein sequence ID" value="AVESA.00010b.r2.2AG0241250.3.CDS"/>
    <property type="gene ID" value="AVESA.00010b.r2.2AG0241250"/>
</dbReference>
<organism evidence="1 2">
    <name type="scientific">Avena sativa</name>
    <name type="common">Oat</name>
    <dbReference type="NCBI Taxonomy" id="4498"/>
    <lineage>
        <taxon>Eukaryota</taxon>
        <taxon>Viridiplantae</taxon>
        <taxon>Streptophyta</taxon>
        <taxon>Embryophyta</taxon>
        <taxon>Tracheophyta</taxon>
        <taxon>Spermatophyta</taxon>
        <taxon>Magnoliopsida</taxon>
        <taxon>Liliopsida</taxon>
        <taxon>Poales</taxon>
        <taxon>Poaceae</taxon>
        <taxon>BOP clade</taxon>
        <taxon>Pooideae</taxon>
        <taxon>Poodae</taxon>
        <taxon>Poeae</taxon>
        <taxon>Poeae Chloroplast Group 1 (Aveneae type)</taxon>
        <taxon>Aveninae</taxon>
        <taxon>Avena</taxon>
    </lineage>
</organism>
<reference evidence="1" key="1">
    <citation type="submission" date="2021-05" db="EMBL/GenBank/DDBJ databases">
        <authorList>
            <person name="Scholz U."/>
            <person name="Mascher M."/>
            <person name="Fiebig A."/>
        </authorList>
    </citation>
    <scope>NUCLEOTIDE SEQUENCE [LARGE SCALE GENOMIC DNA]</scope>
</reference>
<accession>A0ACD5UG29</accession>
<evidence type="ECO:0000313" key="1">
    <source>
        <dbReference type="EnsemblPlants" id="AVESA.00010b.r2.2AG0241250.3.CDS"/>
    </source>
</evidence>
<evidence type="ECO:0000313" key="2">
    <source>
        <dbReference type="Proteomes" id="UP001732700"/>
    </source>
</evidence>
<dbReference type="Proteomes" id="UP001732700">
    <property type="component" value="Chromosome 2A"/>
</dbReference>
<sequence length="338" mass="36263">MSEDRGRKTACVTGGSGYIASALIKTLLEKGYAVKTTVRDPDDMEKNSHLKELQALGPLEIIRAELDVEGSFDDAVSGCDYAFLVAAPMNFSSPDPERDLIEAGVQGTLNVMRSCVRAGTVKRVVLTSSVAAVARRPLHGGGHVLDESSWSDVDYLRANKSPTWGYGVSKVLLEKAACQFAEENGISLVTVLPVVTLGAAPVSKARTSVSVALSLLSGDEAQLEILKGLQSVSGSVAIIHVDDLCRAEVFVAENEASSGRYICCSHNTTVLQLARLMAEKYPQYDLKPERFGGSPETPRVRQSSGKLVGEGFVFKYDDLGEILDDVVEYGRATGILPY</sequence>
<protein>
    <submittedName>
        <fullName evidence="1">Uncharacterized protein</fullName>
    </submittedName>
</protein>